<dbReference type="GO" id="GO:0005524">
    <property type="term" value="F:ATP binding"/>
    <property type="evidence" value="ECO:0007669"/>
    <property type="project" value="UniProtKB-KW"/>
</dbReference>
<dbReference type="CDD" id="cd18787">
    <property type="entry name" value="SF2_C_DEAD"/>
    <property type="match status" value="1"/>
</dbReference>
<feature type="domain" description="DEAD-box RNA helicase Q" evidence="9">
    <location>
        <begin position="70"/>
        <end position="98"/>
    </location>
</feature>
<feature type="compositionally biased region" description="Low complexity" evidence="6">
    <location>
        <begin position="48"/>
        <end position="65"/>
    </location>
</feature>
<feature type="short sequence motif" description="Q motif" evidence="5">
    <location>
        <begin position="70"/>
        <end position="98"/>
    </location>
</feature>
<dbReference type="CDD" id="cd00268">
    <property type="entry name" value="DEADc"/>
    <property type="match status" value="1"/>
</dbReference>
<evidence type="ECO:0000313" key="10">
    <source>
        <dbReference type="EMBL" id="KAI7838569.1"/>
    </source>
</evidence>
<dbReference type="PROSITE" id="PS51195">
    <property type="entry name" value="Q_MOTIF"/>
    <property type="match status" value="1"/>
</dbReference>
<dbReference type="PROSITE" id="PS51192">
    <property type="entry name" value="HELICASE_ATP_BIND_1"/>
    <property type="match status" value="1"/>
</dbReference>
<dbReference type="Proteomes" id="UP001205105">
    <property type="component" value="Unassembled WGS sequence"/>
</dbReference>
<accession>A0AAD5DLD9</accession>
<dbReference type="AlphaFoldDB" id="A0AAD5DLD9"/>
<keyword evidence="4" id="KW-0067">ATP-binding</keyword>
<evidence type="ECO:0000256" key="6">
    <source>
        <dbReference type="SAM" id="MobiDB-lite"/>
    </source>
</evidence>
<dbReference type="PROSITE" id="PS51194">
    <property type="entry name" value="HELICASE_CTER"/>
    <property type="match status" value="1"/>
</dbReference>
<keyword evidence="11" id="KW-1185">Reference proteome</keyword>
<keyword evidence="1" id="KW-0547">Nucleotide-binding</keyword>
<evidence type="ECO:0000256" key="4">
    <source>
        <dbReference type="ARBA" id="ARBA00022840"/>
    </source>
</evidence>
<protein>
    <submittedName>
        <fullName evidence="10">Uncharacterized protein</fullName>
    </submittedName>
</protein>
<dbReference type="SMART" id="SM00490">
    <property type="entry name" value="HELICc"/>
    <property type="match status" value="1"/>
</dbReference>
<evidence type="ECO:0000256" key="2">
    <source>
        <dbReference type="ARBA" id="ARBA00022801"/>
    </source>
</evidence>
<feature type="region of interest" description="Disordered" evidence="6">
    <location>
        <begin position="485"/>
        <end position="549"/>
    </location>
</feature>
<proteinExistence type="predicted"/>
<keyword evidence="3" id="KW-0347">Helicase</keyword>
<dbReference type="Pfam" id="PF00271">
    <property type="entry name" value="Helicase_C"/>
    <property type="match status" value="1"/>
</dbReference>
<dbReference type="SUPFAM" id="SSF52540">
    <property type="entry name" value="P-loop containing nucleoside triphosphate hydrolases"/>
    <property type="match status" value="1"/>
</dbReference>
<evidence type="ECO:0000256" key="3">
    <source>
        <dbReference type="ARBA" id="ARBA00022806"/>
    </source>
</evidence>
<dbReference type="InterPro" id="IPR027417">
    <property type="entry name" value="P-loop_NTPase"/>
</dbReference>
<dbReference type="InterPro" id="IPR001650">
    <property type="entry name" value="Helicase_C-like"/>
</dbReference>
<organism evidence="10 11">
    <name type="scientific">Chlorella ohadii</name>
    <dbReference type="NCBI Taxonomy" id="2649997"/>
    <lineage>
        <taxon>Eukaryota</taxon>
        <taxon>Viridiplantae</taxon>
        <taxon>Chlorophyta</taxon>
        <taxon>core chlorophytes</taxon>
        <taxon>Trebouxiophyceae</taxon>
        <taxon>Chlorellales</taxon>
        <taxon>Chlorellaceae</taxon>
        <taxon>Chlorella clade</taxon>
        <taxon>Chlorella</taxon>
    </lineage>
</organism>
<dbReference type="GO" id="GO:0016787">
    <property type="term" value="F:hydrolase activity"/>
    <property type="evidence" value="ECO:0007669"/>
    <property type="project" value="UniProtKB-KW"/>
</dbReference>
<reference evidence="10" key="1">
    <citation type="submission" date="2020-11" db="EMBL/GenBank/DDBJ databases">
        <title>Chlorella ohadii genome sequencing and assembly.</title>
        <authorList>
            <person name="Murik O."/>
            <person name="Treves H."/>
            <person name="Kedem I."/>
            <person name="Shotland Y."/>
            <person name="Kaplan A."/>
        </authorList>
    </citation>
    <scope>NUCLEOTIDE SEQUENCE</scope>
    <source>
        <strain evidence="10">1</strain>
    </source>
</reference>
<dbReference type="PANTHER" id="PTHR47963:SF3">
    <property type="entry name" value="DEAD-BOX ATP-DEPENDENT RNA HELICASE 47, MITOCHONDRIAL"/>
    <property type="match status" value="1"/>
</dbReference>
<dbReference type="Gene3D" id="3.40.50.300">
    <property type="entry name" value="P-loop containing nucleotide triphosphate hydrolases"/>
    <property type="match status" value="2"/>
</dbReference>
<dbReference type="Pfam" id="PF00270">
    <property type="entry name" value="DEAD"/>
    <property type="match status" value="1"/>
</dbReference>
<dbReference type="GO" id="GO:0003724">
    <property type="term" value="F:RNA helicase activity"/>
    <property type="evidence" value="ECO:0007669"/>
    <property type="project" value="InterPro"/>
</dbReference>
<sequence>MGSLLLAAARARGALLVRFGAGRLPVQHAGLHNSAVTAARRTARRAPHTLPAATAEAAPEAEPAPISSAASFKDLGVDSRLVPFLEAQGIHEPTEVQSGAIPAVFSGENVAIRCYTGSGKTLAYLLPALTLAVARAEAEWAAATRKTAGQAGSVQVIVVAPSRELAMQIVRVAQSLLPESARRGVQQAIGGANIWRQRDALKMLKPFMVVGTPGRLAELSRDGSLQTHKTGLLILDEVDQLLAPQFREEMVRLCEHVGKKAAGGRQTLLAQSGDATLEPRERRPAWGWGDAKAPSADAADYFPGTSSAGGLGSEGAAAVSMPPHLRHHFVASAPQHKVDTLRRSIHAMGVQRALVFMNFQQRLKDTEAKLAARNMSVASLHGELTKQQRQTTLAAFRRGEYRALIVSDVAARGLDIPECDAVFHLELPTDAAHYAHRAGRTGRAGRHGRVISLVSGGERHVVHKLTQRLGVPVTELDVAFGDVEEKDPAEAEAEGQAAPRAPAAAQQQRPAQRQQQEQRRPAAGGERPRQQPAAGESAARRAKPWKNKK</sequence>
<dbReference type="InterPro" id="IPR044742">
    <property type="entry name" value="DEAD/DEAH_RhlB"/>
</dbReference>
<comment type="caution">
    <text evidence="10">The sequence shown here is derived from an EMBL/GenBank/DDBJ whole genome shotgun (WGS) entry which is preliminary data.</text>
</comment>
<keyword evidence="2" id="KW-0378">Hydrolase</keyword>
<dbReference type="InterPro" id="IPR011545">
    <property type="entry name" value="DEAD/DEAH_box_helicase_dom"/>
</dbReference>
<evidence type="ECO:0000259" key="9">
    <source>
        <dbReference type="PROSITE" id="PS51195"/>
    </source>
</evidence>
<evidence type="ECO:0000259" key="7">
    <source>
        <dbReference type="PROSITE" id="PS51192"/>
    </source>
</evidence>
<feature type="domain" description="Helicase C-terminal" evidence="8">
    <location>
        <begin position="340"/>
        <end position="484"/>
    </location>
</feature>
<evidence type="ECO:0000256" key="5">
    <source>
        <dbReference type="PROSITE-ProRule" id="PRU00552"/>
    </source>
</evidence>
<gene>
    <name evidence="10" type="ORF">COHA_007641</name>
</gene>
<feature type="compositionally biased region" description="Basic residues" evidence="6">
    <location>
        <begin position="540"/>
        <end position="549"/>
    </location>
</feature>
<evidence type="ECO:0000259" key="8">
    <source>
        <dbReference type="PROSITE" id="PS51194"/>
    </source>
</evidence>
<dbReference type="PANTHER" id="PTHR47963">
    <property type="entry name" value="DEAD-BOX ATP-DEPENDENT RNA HELICASE 47, MITOCHONDRIAL"/>
    <property type="match status" value="1"/>
</dbReference>
<dbReference type="InterPro" id="IPR014001">
    <property type="entry name" value="Helicase_ATP-bd"/>
</dbReference>
<feature type="compositionally biased region" description="Low complexity" evidence="6">
    <location>
        <begin position="494"/>
        <end position="525"/>
    </location>
</feature>
<dbReference type="EMBL" id="JADXDR010000123">
    <property type="protein sequence ID" value="KAI7838569.1"/>
    <property type="molecule type" value="Genomic_DNA"/>
</dbReference>
<evidence type="ECO:0000313" key="11">
    <source>
        <dbReference type="Proteomes" id="UP001205105"/>
    </source>
</evidence>
<feature type="domain" description="Helicase ATP-binding" evidence="7">
    <location>
        <begin position="101"/>
        <end position="269"/>
    </location>
</feature>
<dbReference type="SMART" id="SM00487">
    <property type="entry name" value="DEXDc"/>
    <property type="match status" value="1"/>
</dbReference>
<dbReference type="InterPro" id="IPR014014">
    <property type="entry name" value="RNA_helicase_DEAD_Q_motif"/>
</dbReference>
<evidence type="ECO:0000256" key="1">
    <source>
        <dbReference type="ARBA" id="ARBA00022741"/>
    </source>
</evidence>
<name>A0AAD5DLD9_9CHLO</name>
<feature type="region of interest" description="Disordered" evidence="6">
    <location>
        <begin position="43"/>
        <end position="65"/>
    </location>
</feature>
<dbReference type="InterPro" id="IPR050547">
    <property type="entry name" value="DEAD_box_RNA_helicases"/>
</dbReference>
<dbReference type="GO" id="GO:0003723">
    <property type="term" value="F:RNA binding"/>
    <property type="evidence" value="ECO:0007669"/>
    <property type="project" value="TreeGrafter"/>
</dbReference>